<keyword evidence="2" id="KW-1185">Reference proteome</keyword>
<gene>
    <name evidence="1" type="ORF">MILVUS5_LOCUS38399</name>
</gene>
<protein>
    <submittedName>
        <fullName evidence="1">Uncharacterized protein</fullName>
    </submittedName>
</protein>
<sequence>MILLLQLSATVTVTDPANSPPLLLNPDDSLFPVLPKIQMILSVNLFPIFTPIQSKNKNKPPWKFGYSPKINRKIESESLKLAQLNL</sequence>
<evidence type="ECO:0000313" key="2">
    <source>
        <dbReference type="Proteomes" id="UP001177021"/>
    </source>
</evidence>
<proteinExistence type="predicted"/>
<evidence type="ECO:0000313" key="1">
    <source>
        <dbReference type="EMBL" id="CAJ2675350.1"/>
    </source>
</evidence>
<accession>A0ACB0M3Y5</accession>
<organism evidence="1 2">
    <name type="scientific">Trifolium pratense</name>
    <name type="common">Red clover</name>
    <dbReference type="NCBI Taxonomy" id="57577"/>
    <lineage>
        <taxon>Eukaryota</taxon>
        <taxon>Viridiplantae</taxon>
        <taxon>Streptophyta</taxon>
        <taxon>Embryophyta</taxon>
        <taxon>Tracheophyta</taxon>
        <taxon>Spermatophyta</taxon>
        <taxon>Magnoliopsida</taxon>
        <taxon>eudicotyledons</taxon>
        <taxon>Gunneridae</taxon>
        <taxon>Pentapetalae</taxon>
        <taxon>rosids</taxon>
        <taxon>fabids</taxon>
        <taxon>Fabales</taxon>
        <taxon>Fabaceae</taxon>
        <taxon>Papilionoideae</taxon>
        <taxon>50 kb inversion clade</taxon>
        <taxon>NPAAA clade</taxon>
        <taxon>Hologalegina</taxon>
        <taxon>IRL clade</taxon>
        <taxon>Trifolieae</taxon>
        <taxon>Trifolium</taxon>
    </lineage>
</organism>
<dbReference type="Proteomes" id="UP001177021">
    <property type="component" value="Unassembled WGS sequence"/>
</dbReference>
<dbReference type="EMBL" id="CASHSV030000716">
    <property type="protein sequence ID" value="CAJ2675350.1"/>
    <property type="molecule type" value="Genomic_DNA"/>
</dbReference>
<reference evidence="1" key="1">
    <citation type="submission" date="2023-10" db="EMBL/GenBank/DDBJ databases">
        <authorList>
            <person name="Rodriguez Cubillos JULIANA M."/>
            <person name="De Vega J."/>
        </authorList>
    </citation>
    <scope>NUCLEOTIDE SEQUENCE</scope>
</reference>
<name>A0ACB0M3Y5_TRIPR</name>
<comment type="caution">
    <text evidence="1">The sequence shown here is derived from an EMBL/GenBank/DDBJ whole genome shotgun (WGS) entry which is preliminary data.</text>
</comment>